<reference evidence="3" key="2">
    <citation type="submission" date="2022-02" db="EMBL/GenBank/DDBJ databases">
        <authorList>
            <person name="Elcheninov A.G."/>
            <person name="Sorokin D.Y."/>
            <person name="Kublanov I.V."/>
        </authorList>
    </citation>
    <scope>NUCLEOTIDE SEQUENCE</scope>
    <source>
        <strain evidence="3">AArc-St2</strain>
    </source>
</reference>
<protein>
    <submittedName>
        <fullName evidence="3">DNA-binding protein</fullName>
    </submittedName>
</protein>
<feature type="transmembrane region" description="Helical" evidence="2">
    <location>
        <begin position="75"/>
        <end position="95"/>
    </location>
</feature>
<proteinExistence type="predicted"/>
<keyword evidence="4" id="KW-1185">Reference proteome</keyword>
<evidence type="ECO:0000256" key="2">
    <source>
        <dbReference type="SAM" id="Phobius"/>
    </source>
</evidence>
<dbReference type="EMBL" id="JAKRVX010000003">
    <property type="protein sequence ID" value="MCL9817351.1"/>
    <property type="molecule type" value="Genomic_DNA"/>
</dbReference>
<accession>A0AAE3FXZ1</accession>
<dbReference type="GO" id="GO:0003677">
    <property type="term" value="F:DNA binding"/>
    <property type="evidence" value="ECO:0007669"/>
    <property type="project" value="UniProtKB-KW"/>
</dbReference>
<keyword evidence="2" id="KW-0472">Membrane</keyword>
<dbReference type="Proteomes" id="UP001203207">
    <property type="component" value="Unassembled WGS sequence"/>
</dbReference>
<gene>
    <name evidence="3" type="ORF">AArcSt2_10395</name>
</gene>
<feature type="region of interest" description="Disordered" evidence="1">
    <location>
        <begin position="1"/>
        <end position="21"/>
    </location>
</feature>
<evidence type="ECO:0000313" key="3">
    <source>
        <dbReference type="EMBL" id="MCL9817351.1"/>
    </source>
</evidence>
<keyword evidence="3" id="KW-0238">DNA-binding</keyword>
<evidence type="ECO:0000313" key="4">
    <source>
        <dbReference type="Proteomes" id="UP001203207"/>
    </source>
</evidence>
<dbReference type="AlphaFoldDB" id="A0AAE3FXZ1"/>
<keyword evidence="2" id="KW-0812">Transmembrane</keyword>
<reference evidence="3" key="1">
    <citation type="journal article" date="2022" name="Syst. Appl. Microbiol.">
        <title>Natronocalculus amylovorans gen. nov., sp. nov., and Natranaeroarchaeum aerophilus sp. nov., dominant culturable amylolytic natronoarchaea from hypersaline soda lakes in southwestern Siberia.</title>
        <authorList>
            <person name="Sorokin D.Y."/>
            <person name="Elcheninov A.G."/>
            <person name="Khizhniak T.V."/>
            <person name="Koenen M."/>
            <person name="Bale N.J."/>
            <person name="Damste J.S.S."/>
            <person name="Kublanov I.V."/>
        </authorList>
    </citation>
    <scope>NUCLEOTIDE SEQUENCE</scope>
    <source>
        <strain evidence="3">AArc-St2</strain>
    </source>
</reference>
<sequence length="97" mass="11043">MTKEQITNAHWPPETEIPNGDDPTVCPYCSFPLPDDEQLVLHVGLRHYGECTEEEKEAFRDAYVEEEKALNRFRIIALGGLVLLYFGFLIIYALLAG</sequence>
<organism evidence="3 4">
    <name type="scientific">Natronocalculus amylovorans</name>
    <dbReference type="NCBI Taxonomy" id="2917812"/>
    <lineage>
        <taxon>Archaea</taxon>
        <taxon>Methanobacteriati</taxon>
        <taxon>Methanobacteriota</taxon>
        <taxon>Stenosarchaea group</taxon>
        <taxon>Halobacteria</taxon>
        <taxon>Halobacteriales</taxon>
        <taxon>Haloferacaceae</taxon>
        <taxon>Natronocalculus</taxon>
    </lineage>
</organism>
<comment type="caution">
    <text evidence="3">The sequence shown here is derived from an EMBL/GenBank/DDBJ whole genome shotgun (WGS) entry which is preliminary data.</text>
</comment>
<dbReference type="RefSeq" id="WP_174653552.1">
    <property type="nucleotide sequence ID" value="NZ_JAKRVX010000003.1"/>
</dbReference>
<name>A0AAE3FXZ1_9EURY</name>
<evidence type="ECO:0000256" key="1">
    <source>
        <dbReference type="SAM" id="MobiDB-lite"/>
    </source>
</evidence>
<keyword evidence="2" id="KW-1133">Transmembrane helix</keyword>